<comment type="subcellular location">
    <subcellularLocation>
        <location evidence="1">Membrane</location>
        <topology evidence="1">Multi-pass membrane protein</topology>
    </subcellularLocation>
</comment>
<feature type="transmembrane region" description="Helical" evidence="5">
    <location>
        <begin position="133"/>
        <end position="154"/>
    </location>
</feature>
<feature type="transmembrane region" description="Helical" evidence="5">
    <location>
        <begin position="214"/>
        <end position="246"/>
    </location>
</feature>
<feature type="transmembrane region" description="Helical" evidence="5">
    <location>
        <begin position="382"/>
        <end position="399"/>
    </location>
</feature>
<protein>
    <submittedName>
        <fullName evidence="7">Glr4237 protein</fullName>
    </submittedName>
</protein>
<dbReference type="InterPro" id="IPR051533">
    <property type="entry name" value="WaaL-like"/>
</dbReference>
<dbReference type="GO" id="GO:0005886">
    <property type="term" value="C:plasma membrane"/>
    <property type="evidence" value="ECO:0000318"/>
    <property type="project" value="GO_Central"/>
</dbReference>
<feature type="transmembrane region" description="Helical" evidence="5">
    <location>
        <begin position="341"/>
        <end position="361"/>
    </location>
</feature>
<evidence type="ECO:0000256" key="3">
    <source>
        <dbReference type="ARBA" id="ARBA00022989"/>
    </source>
</evidence>
<dbReference type="EnsemblBacteria" id="BAC92178">
    <property type="protein sequence ID" value="BAC92178"/>
    <property type="gene ID" value="BAC92178"/>
</dbReference>
<dbReference type="KEGG" id="gvi:glr4237"/>
<feature type="transmembrane region" description="Helical" evidence="5">
    <location>
        <begin position="34"/>
        <end position="52"/>
    </location>
</feature>
<feature type="transmembrane region" description="Helical" evidence="5">
    <location>
        <begin position="64"/>
        <end position="84"/>
    </location>
</feature>
<gene>
    <name evidence="7" type="ordered locus">glr4237</name>
</gene>
<dbReference type="OrthoDB" id="9836497at2"/>
<dbReference type="PANTHER" id="PTHR37422:SF13">
    <property type="entry name" value="LIPOPOLYSACCHARIDE BIOSYNTHESIS PROTEIN PA4999-RELATED"/>
    <property type="match status" value="1"/>
</dbReference>
<evidence type="ECO:0000256" key="4">
    <source>
        <dbReference type="ARBA" id="ARBA00023136"/>
    </source>
</evidence>
<evidence type="ECO:0000313" key="7">
    <source>
        <dbReference type="EMBL" id="BAC92178.1"/>
    </source>
</evidence>
<dbReference type="PANTHER" id="PTHR37422">
    <property type="entry name" value="TEICHURONIC ACID BIOSYNTHESIS PROTEIN TUAE"/>
    <property type="match status" value="1"/>
</dbReference>
<keyword evidence="3 5" id="KW-1133">Transmembrane helix</keyword>
<evidence type="ECO:0000256" key="2">
    <source>
        <dbReference type="ARBA" id="ARBA00022692"/>
    </source>
</evidence>
<proteinExistence type="predicted"/>
<evidence type="ECO:0000256" key="1">
    <source>
        <dbReference type="ARBA" id="ARBA00004141"/>
    </source>
</evidence>
<evidence type="ECO:0000259" key="6">
    <source>
        <dbReference type="Pfam" id="PF04932"/>
    </source>
</evidence>
<feature type="transmembrane region" description="Helical" evidence="5">
    <location>
        <begin position="104"/>
        <end position="121"/>
    </location>
</feature>
<dbReference type="InterPro" id="IPR007016">
    <property type="entry name" value="O-antigen_ligase-rel_domated"/>
</dbReference>
<feature type="transmembrane region" description="Helical" evidence="5">
    <location>
        <begin position="253"/>
        <end position="271"/>
    </location>
</feature>
<dbReference type="Pfam" id="PF04932">
    <property type="entry name" value="Wzy_C"/>
    <property type="match status" value="1"/>
</dbReference>
<accession>Q7NDJ8</accession>
<dbReference type="InParanoid" id="Q7NDJ8"/>
<dbReference type="Proteomes" id="UP000000557">
    <property type="component" value="Chromosome"/>
</dbReference>
<dbReference type="GO" id="GO:0000271">
    <property type="term" value="P:polysaccharide biosynthetic process"/>
    <property type="evidence" value="ECO:0000318"/>
    <property type="project" value="GO_Central"/>
</dbReference>
<evidence type="ECO:0000313" key="8">
    <source>
        <dbReference type="Proteomes" id="UP000000557"/>
    </source>
</evidence>
<feature type="domain" description="O-antigen ligase-related" evidence="6">
    <location>
        <begin position="217"/>
        <end position="356"/>
    </location>
</feature>
<dbReference type="PATRIC" id="fig|251221.4.peg.4269"/>
<keyword evidence="8" id="KW-1185">Reference proteome</keyword>
<dbReference type="GO" id="GO:0016757">
    <property type="term" value="F:glycosyltransferase activity"/>
    <property type="evidence" value="ECO:0000318"/>
    <property type="project" value="GO_Central"/>
</dbReference>
<dbReference type="HOGENOM" id="CLU_615056_0_0_3"/>
<dbReference type="eggNOG" id="ENOG5033TCD">
    <property type="taxonomic scope" value="Bacteria"/>
</dbReference>
<dbReference type="EMBL" id="BA000045">
    <property type="protein sequence ID" value="BAC92178.1"/>
    <property type="molecule type" value="Genomic_DNA"/>
</dbReference>
<keyword evidence="4 5" id="KW-0472">Membrane</keyword>
<dbReference type="AlphaFoldDB" id="Q7NDJ8"/>
<reference evidence="7 8" key="1">
    <citation type="journal article" date="2003" name="DNA Res.">
        <title>Complete genome structure of Gloeobacter violaceus PCC 7421, a cyanobacterium that lacks thylakoids.</title>
        <authorList>
            <person name="Nakamura Y."/>
            <person name="Kaneko T."/>
            <person name="Sato S."/>
            <person name="Mimuro M."/>
            <person name="Miyashita H."/>
            <person name="Tsuchiya T."/>
            <person name="Sasamoto S."/>
            <person name="Watanabe A."/>
            <person name="Kawashima K."/>
            <person name="Kishida Y."/>
            <person name="Kiyokawa C."/>
            <person name="Kohara M."/>
            <person name="Matsumoto M."/>
            <person name="Matsuno A."/>
            <person name="Nakazaki N."/>
            <person name="Shimpo S."/>
            <person name="Takeuchi C."/>
            <person name="Yamada M."/>
            <person name="Tabata S."/>
        </authorList>
    </citation>
    <scope>NUCLEOTIDE SEQUENCE [LARGE SCALE GENOMIC DNA]</scope>
    <source>
        <strain evidence="8">ATCC 29082 / PCC 7421</strain>
    </source>
</reference>
<sequence>MIRMLRTVGCLLAALYCFVWLRIPEDVLGVVLPIQRLVGWLGLVVVLAALLFNVAPGPGRLARGYLGAVVLFVVYLGVDFLLRFLGNPDVFNAYFDLPLFASDIAKYLASFASAYVVYFTLRRHSQIENTLIRLLLLSGGLSIAAAYGFLFLYFQGFTTDNEVLAHPFGGYLGVWETGGALPRLAGTTAEPQQFAIVFLTPLLLMLTRRYIGRFWPIALLGAAALAISQSKFSIVSILLVLLYLFWVYQRFRVGIVLGAAVLLPPLGYYIATLPTFSDTFDDLLVSGAVVERASNAGNLVSIILANLFTGIGAGQYGPFVGYVAMGNKDFLPKTYYPNFDFLKIFAETGLIGFGLVVAMLARLFGNFFRALALMDDEQRERLLALLLGAIGIVLNMFIGYEFLHVFFWVNIGFLMFLAERAFESTEPATKDPSGVEPNAVGAYRV</sequence>
<name>Q7NDJ8_GLOVI</name>
<reference evidence="7 8" key="2">
    <citation type="journal article" date="2003" name="DNA Res.">
        <title>Complete genome structure of Gloeobacter violaceus PCC 7421, a cyanobacterium that lacks thylakoids (supplement).</title>
        <authorList>
            <person name="Nakamura Y."/>
            <person name="Kaneko T."/>
            <person name="Sato S."/>
            <person name="Mimuro M."/>
            <person name="Miyashita H."/>
            <person name="Tsuchiya T."/>
            <person name="Sasamoto S."/>
            <person name="Watanabe A."/>
            <person name="Kawashima K."/>
            <person name="Kishida Y."/>
            <person name="Kiyokawa C."/>
            <person name="Kohara M."/>
            <person name="Matsumoto M."/>
            <person name="Matsuno A."/>
            <person name="Nakazaki N."/>
            <person name="Shimpo S."/>
            <person name="Takeuchi C."/>
            <person name="Yamada M."/>
            <person name="Tabata S."/>
        </authorList>
    </citation>
    <scope>NUCLEOTIDE SEQUENCE [LARGE SCALE GENOMIC DNA]</scope>
    <source>
        <strain evidence="8">ATCC 29082 / PCC 7421</strain>
    </source>
</reference>
<evidence type="ECO:0000256" key="5">
    <source>
        <dbReference type="SAM" id="Phobius"/>
    </source>
</evidence>
<keyword evidence="2 5" id="KW-0812">Transmembrane</keyword>
<organism evidence="7 8">
    <name type="scientific">Gloeobacter violaceus (strain ATCC 29082 / PCC 7421)</name>
    <dbReference type="NCBI Taxonomy" id="251221"/>
    <lineage>
        <taxon>Bacteria</taxon>
        <taxon>Bacillati</taxon>
        <taxon>Cyanobacteriota</taxon>
        <taxon>Cyanophyceae</taxon>
        <taxon>Gloeobacterales</taxon>
        <taxon>Gloeobacteraceae</taxon>
        <taxon>Gloeobacter</taxon>
    </lineage>
</organism>